<dbReference type="PROSITE" id="PS51918">
    <property type="entry name" value="RADICAL_SAM"/>
    <property type="match status" value="1"/>
</dbReference>
<dbReference type="PANTHER" id="PTHR43324">
    <property type="match status" value="1"/>
</dbReference>
<dbReference type="GO" id="GO:0003824">
    <property type="term" value="F:catalytic activity"/>
    <property type="evidence" value="ECO:0007669"/>
    <property type="project" value="InterPro"/>
</dbReference>
<evidence type="ECO:0000259" key="1">
    <source>
        <dbReference type="PROSITE" id="PS51918"/>
    </source>
</evidence>
<keyword evidence="3" id="KW-1185">Reference proteome</keyword>
<dbReference type="Pfam" id="PF04055">
    <property type="entry name" value="Radical_SAM"/>
    <property type="match status" value="1"/>
</dbReference>
<dbReference type="EMBL" id="JTEO01000004">
    <property type="protein sequence ID" value="MCQ6963072.1"/>
    <property type="molecule type" value="Genomic_DNA"/>
</dbReference>
<comment type="caution">
    <text evidence="2">The sequence shown here is derived from an EMBL/GenBank/DDBJ whole genome shotgun (WGS) entry which is preliminary data.</text>
</comment>
<dbReference type="SFLD" id="SFLDG01082">
    <property type="entry name" value="B12-binding_domain_containing"/>
    <property type="match status" value="1"/>
</dbReference>
<organism evidence="2 3">
    <name type="scientific">Methanolobus chelungpuianus</name>
    <dbReference type="NCBI Taxonomy" id="502115"/>
    <lineage>
        <taxon>Archaea</taxon>
        <taxon>Methanobacteriati</taxon>
        <taxon>Methanobacteriota</taxon>
        <taxon>Stenosarchaea group</taxon>
        <taxon>Methanomicrobia</taxon>
        <taxon>Methanosarcinales</taxon>
        <taxon>Methanosarcinaceae</taxon>
        <taxon>Methanolobus</taxon>
    </lineage>
</organism>
<dbReference type="RefSeq" id="WP_256622966.1">
    <property type="nucleotide sequence ID" value="NZ_JTEO01000004.1"/>
</dbReference>
<evidence type="ECO:0000313" key="3">
    <source>
        <dbReference type="Proteomes" id="UP001206983"/>
    </source>
</evidence>
<feature type="domain" description="Radical SAM core" evidence="1">
    <location>
        <begin position="186"/>
        <end position="444"/>
    </location>
</feature>
<dbReference type="InterPro" id="IPR007197">
    <property type="entry name" value="rSAM"/>
</dbReference>
<reference evidence="2 3" key="1">
    <citation type="journal article" date="2011" name="Appl. Environ. Microbiol.">
        <title>Methanogenic archaea isolated from Taiwan's Chelungpu fault.</title>
        <authorList>
            <person name="Wu S.Y."/>
            <person name="Lai M.C."/>
        </authorList>
    </citation>
    <scope>NUCLEOTIDE SEQUENCE [LARGE SCALE GENOMIC DNA]</scope>
    <source>
        <strain evidence="2 3">St545Mb</strain>
    </source>
</reference>
<proteinExistence type="predicted"/>
<evidence type="ECO:0000313" key="2">
    <source>
        <dbReference type="EMBL" id="MCQ6963072.1"/>
    </source>
</evidence>
<dbReference type="InterPro" id="IPR006638">
    <property type="entry name" value="Elp3/MiaA/NifB-like_rSAM"/>
</dbReference>
<dbReference type="Gene3D" id="3.30.750.210">
    <property type="match status" value="1"/>
</dbReference>
<dbReference type="Gene3D" id="3.30.750.200">
    <property type="match status" value="1"/>
</dbReference>
<dbReference type="InterPro" id="IPR058240">
    <property type="entry name" value="rSAM_sf"/>
</dbReference>
<name>A0AAE3HBD4_9EURY</name>
<sequence>MTITNAVIIDGYVDEPACFGVPPYISPYIRYIAGALRERRLEERGIRYFTIDSVRADPRSAAELIRRADIVIIIAGMTVPGKYLRSTPISPGEIESIFSAAPGLKILGGPIRLGFSYEGGKTARSLGIRAENVHISEADIEAFVFDLLEDSSTIRNAENCIHRFRTVEEIGRWGTRGAFVIKEHPDYPRVVCELETYRGCGRKVHCSFCTEPFYGPSDYRPVEEVIGEVASLYGQGARFFRIGRQPDILSYHAKDTGSDIPEPDPDVLLSLYQGIRRVAPELKLLHMDNANPGTIAAYPDQCREIFRTIVQYHTPGDVAALGMESADPAVIRANDLKAMPEEVFEAIRLINEVGKKRGVNGMPELLPGLNFVHGIKGETKRTFQLNYDFLKKVIDADLLVRRINIRQVMAFPGTRMYGNDELVAKNKRLFLNYKENVRKDIDLPMLRKLVPAGTILKDVLCEVNDGNICFARQLGSYPLLVGIPDNMPLGNFIDILVTGHGHRSVTGIPFPLDINRASVSLIRELPGIGKNQAAAIKNLAPFSDMEEFLKRTDSMKLDIAGTLKDYLAFSGK</sequence>
<dbReference type="Proteomes" id="UP001206983">
    <property type="component" value="Unassembled WGS sequence"/>
</dbReference>
<dbReference type="SFLD" id="SFLDS00029">
    <property type="entry name" value="Radical_SAM"/>
    <property type="match status" value="1"/>
</dbReference>
<dbReference type="SMART" id="SM00729">
    <property type="entry name" value="Elp3"/>
    <property type="match status" value="1"/>
</dbReference>
<accession>A0AAE3HBD4</accession>
<dbReference type="AlphaFoldDB" id="A0AAE3HBD4"/>
<dbReference type="PANTHER" id="PTHR43324:SF1">
    <property type="entry name" value="RADICAL SAM CORE DOMAIN-CONTAINING PROTEIN"/>
    <property type="match status" value="1"/>
</dbReference>
<gene>
    <name evidence="2" type="ORF">PV02_08520</name>
</gene>
<dbReference type="SUPFAM" id="SSF102114">
    <property type="entry name" value="Radical SAM enzymes"/>
    <property type="match status" value="1"/>
</dbReference>
<dbReference type="Gene3D" id="1.10.150.320">
    <property type="entry name" value="Photosystem II 12 kDa extrinsic protein"/>
    <property type="match status" value="1"/>
</dbReference>
<protein>
    <submittedName>
        <fullName evidence="2">Fe-S oxidoreductase</fullName>
    </submittedName>
</protein>
<dbReference type="SUPFAM" id="SSF81585">
    <property type="entry name" value="PsbU/PolX domain-like"/>
    <property type="match status" value="1"/>
</dbReference>
<dbReference type="GO" id="GO:0051536">
    <property type="term" value="F:iron-sulfur cluster binding"/>
    <property type="evidence" value="ECO:0007669"/>
    <property type="project" value="InterPro"/>
</dbReference>